<dbReference type="NCBIfam" id="NF046112">
    <property type="entry name" value="MSMEG_6209_Nter"/>
    <property type="match status" value="1"/>
</dbReference>
<protein>
    <recommendedName>
        <fullName evidence="1">Protein-tyrosine-phosphatase-like N-terminal domain-containing protein</fullName>
    </recommendedName>
</protein>
<dbReference type="AlphaFoldDB" id="A0A6G9XRS4"/>
<name>A0A6G9XRS4_NOCBR</name>
<evidence type="ECO:0000313" key="3">
    <source>
        <dbReference type="Proteomes" id="UP000501705"/>
    </source>
</evidence>
<evidence type="ECO:0000259" key="1">
    <source>
        <dbReference type="Pfam" id="PF21234"/>
    </source>
</evidence>
<organism evidence="2 3">
    <name type="scientific">Nocardia brasiliensis</name>
    <dbReference type="NCBI Taxonomy" id="37326"/>
    <lineage>
        <taxon>Bacteria</taxon>
        <taxon>Bacillati</taxon>
        <taxon>Actinomycetota</taxon>
        <taxon>Actinomycetes</taxon>
        <taxon>Mycobacteriales</taxon>
        <taxon>Nocardiaceae</taxon>
        <taxon>Nocardia</taxon>
    </lineage>
</organism>
<dbReference type="Pfam" id="PF21234">
    <property type="entry name" value="Phosphatase-like_N"/>
    <property type="match status" value="1"/>
</dbReference>
<dbReference type="EMBL" id="CP046171">
    <property type="protein sequence ID" value="QIS03608.1"/>
    <property type="molecule type" value="Genomic_DNA"/>
</dbReference>
<reference evidence="2 3" key="1">
    <citation type="journal article" date="2019" name="ACS Chem. Biol.">
        <title>Identification and Mobilization of a Cryptic Antibiotic Biosynthesis Gene Locus from a Human-Pathogenic Nocardia Isolate.</title>
        <authorList>
            <person name="Herisse M."/>
            <person name="Ishida K."/>
            <person name="Porter J.L."/>
            <person name="Howden B."/>
            <person name="Hertweck C."/>
            <person name="Stinear T.P."/>
            <person name="Pidot S.J."/>
        </authorList>
    </citation>
    <scope>NUCLEOTIDE SEQUENCE [LARGE SCALE GENOMIC DNA]</scope>
    <source>
        <strain evidence="2 3">AUSMDU00024985</strain>
    </source>
</reference>
<dbReference type="Gene3D" id="1.10.8.1060">
    <property type="entry name" value="Corynebacterium glutamicum thioredoxin-dependent arsenate reductase, N-terminal domain"/>
    <property type="match status" value="1"/>
</dbReference>
<sequence length="115" mass="12606">MRALAELLDASNAAPLLEESAVNSPVTSVRPAELALDQAVALHAAALRLEDEFDGLVAAEAIERFLRSAYDHVADHATIGNFLPLLAERYTREWLYALIGQRGHRARVSNTYSGY</sequence>
<accession>A0A6G9XRS4</accession>
<proteinExistence type="predicted"/>
<feature type="domain" description="Protein-tyrosine-phosphatase-like N-terminal" evidence="1">
    <location>
        <begin position="42"/>
        <end position="98"/>
    </location>
</feature>
<gene>
    <name evidence="2" type="ORF">F5X71_15920</name>
</gene>
<dbReference type="InterPro" id="IPR048716">
    <property type="entry name" value="Phosphatase-like_N"/>
</dbReference>
<dbReference type="Proteomes" id="UP000501705">
    <property type="component" value="Chromosome"/>
</dbReference>
<dbReference type="RefSeq" id="WP_167462679.1">
    <property type="nucleotide sequence ID" value="NZ_CP046171.1"/>
</dbReference>
<evidence type="ECO:0000313" key="2">
    <source>
        <dbReference type="EMBL" id="QIS03608.1"/>
    </source>
</evidence>